<dbReference type="Proteomes" id="UP000256679">
    <property type="component" value="Unassembled WGS sequence"/>
</dbReference>
<dbReference type="EMBL" id="QFCQ01000033">
    <property type="protein sequence ID" value="RDW13498.1"/>
    <property type="molecule type" value="Genomic_DNA"/>
</dbReference>
<name>A0A3D8PDV6_9RHOB</name>
<gene>
    <name evidence="1" type="ORF">DIE28_07875</name>
</gene>
<proteinExistence type="predicted"/>
<evidence type="ECO:0000313" key="1">
    <source>
        <dbReference type="EMBL" id="RDW13498.1"/>
    </source>
</evidence>
<evidence type="ECO:0008006" key="3">
    <source>
        <dbReference type="Google" id="ProtNLM"/>
    </source>
</evidence>
<keyword evidence="2" id="KW-1185">Reference proteome</keyword>
<protein>
    <recommendedName>
        <fullName evidence="3">Antitoxin Xre/MbcA/ParS-like toxin-binding domain-containing protein</fullName>
    </recommendedName>
</protein>
<dbReference type="AlphaFoldDB" id="A0A3D8PDV6"/>
<evidence type="ECO:0000313" key="2">
    <source>
        <dbReference type="Proteomes" id="UP000256679"/>
    </source>
</evidence>
<accession>A0A3D8PDV6</accession>
<sequence length="230" mass="24965">MAASAFTAGSVHVDVSVGAASADIDQWYSAVEARTAPASARPGSEKAVGKASGMLREAMKAAFAEVFSNRFSSEIDKVVDAYRVMLRESLAKGDDTELQAALNRARLQEKILAGTVMVDQAQACELLGLSAANPSATMKRKEDKREILRFTVDGRAAYPLFQFDVERRRIHPAMARLIALKPQGWSGFRLLHWLTRPHLDFGAAPAERLGAEADAVIAAFEREIVPAEHG</sequence>
<organism evidence="1 2">
    <name type="scientific">Paracoccus thiocyanatus</name>
    <dbReference type="NCBI Taxonomy" id="34006"/>
    <lineage>
        <taxon>Bacteria</taxon>
        <taxon>Pseudomonadati</taxon>
        <taxon>Pseudomonadota</taxon>
        <taxon>Alphaproteobacteria</taxon>
        <taxon>Rhodobacterales</taxon>
        <taxon>Paracoccaceae</taxon>
        <taxon>Paracoccus</taxon>
    </lineage>
</organism>
<comment type="caution">
    <text evidence="1">The sequence shown here is derived from an EMBL/GenBank/DDBJ whole genome shotgun (WGS) entry which is preliminary data.</text>
</comment>
<reference evidence="1 2" key="1">
    <citation type="submission" date="2018-05" db="EMBL/GenBank/DDBJ databases">
        <title>Whole genome sequencing of Paracoccus thiocyanatus SST.</title>
        <authorList>
            <person name="Ghosh W."/>
            <person name="Rameez M.J."/>
            <person name="Roy C."/>
        </authorList>
    </citation>
    <scope>NUCLEOTIDE SEQUENCE [LARGE SCALE GENOMIC DNA]</scope>
    <source>
        <strain evidence="1 2">SST</strain>
    </source>
</reference>